<dbReference type="OMA" id="DYWQRYQ"/>
<evidence type="ECO:0000256" key="1">
    <source>
        <dbReference type="SAM" id="Phobius"/>
    </source>
</evidence>
<keyword evidence="1" id="KW-0472">Membrane</keyword>
<dbReference type="GO" id="GO:0031204">
    <property type="term" value="P:post-translational protein targeting to membrane, translocation"/>
    <property type="evidence" value="ECO:0007669"/>
    <property type="project" value="EnsemblFungi"/>
</dbReference>
<reference evidence="2 3" key="1">
    <citation type="journal article" date="2007" name="Proc. Natl. Acad. Sci. U.S.A.">
        <title>Independent sorting-out of thousands of duplicated gene pairs in two yeast species descended from a whole-genome duplication.</title>
        <authorList>
            <person name="Scannell D.R."/>
            <person name="Frank A.C."/>
            <person name="Conant G.C."/>
            <person name="Byrne K.P."/>
            <person name="Woolfit M."/>
            <person name="Wolfe K.H."/>
        </authorList>
    </citation>
    <scope>NUCLEOTIDE SEQUENCE [LARGE SCALE GENOMIC DNA]</scope>
    <source>
        <strain evidence="3">ATCC 22028 / DSM 70294 / BCRC 21397 / CBS 2163 / NBRC 10782 / NRRL Y-8283 / UCD 57-17</strain>
    </source>
</reference>
<evidence type="ECO:0000313" key="2">
    <source>
        <dbReference type="EMBL" id="EDO14482.1"/>
    </source>
</evidence>
<dbReference type="PANTHER" id="PTHR28229">
    <property type="entry name" value="TRANSLOCATION PROTEIN SEC66"/>
    <property type="match status" value="1"/>
</dbReference>
<dbReference type="AlphaFoldDB" id="A7TTC5"/>
<dbReference type="GO" id="GO:0008320">
    <property type="term" value="F:protein transmembrane transporter activity"/>
    <property type="evidence" value="ECO:0007669"/>
    <property type="project" value="EnsemblFungi"/>
</dbReference>
<dbReference type="Proteomes" id="UP000000267">
    <property type="component" value="Unassembled WGS sequence"/>
</dbReference>
<dbReference type="GO" id="GO:0071256">
    <property type="term" value="C:translocon complex"/>
    <property type="evidence" value="ECO:0007669"/>
    <property type="project" value="EnsemblFungi"/>
</dbReference>
<sequence length="198" mass="23100">MSQSEGSSFYTTVDVETKLVSVYTPLIYGSLLILSLIIFGSQYRKKQIKELSELKSIFDENEARDLYYELKSKREEDNIHEKVIKAALLNRGAEAVRRSIKLKELSTQIEIIYKNGGIGDDYWKRFQNEVKLVDLEFKETLQEAEMLQPGWVQLFVALSKEICFNQALSRRYDSIARRTETCIKEWNLKLDDNGRLIE</sequence>
<dbReference type="PhylomeDB" id="A7TTC5"/>
<dbReference type="GeneID" id="5542482"/>
<keyword evidence="1" id="KW-0812">Transmembrane</keyword>
<protein>
    <recommendedName>
        <fullName evidence="4">Sec66p</fullName>
    </recommendedName>
</protein>
<dbReference type="STRING" id="436907.A7TTC5"/>
<dbReference type="InterPro" id="IPR018624">
    <property type="entry name" value="Sec66"/>
</dbReference>
<gene>
    <name evidence="2" type="ORF">Kpol_242p5</name>
</gene>
<evidence type="ECO:0008006" key="4">
    <source>
        <dbReference type="Google" id="ProtNLM"/>
    </source>
</evidence>
<dbReference type="Pfam" id="PF09802">
    <property type="entry name" value="Sec66"/>
    <property type="match status" value="1"/>
</dbReference>
<name>A7TTC5_VANPO</name>
<dbReference type="GO" id="GO:0031207">
    <property type="term" value="C:Sec62/Sec63 complex"/>
    <property type="evidence" value="ECO:0007669"/>
    <property type="project" value="EnsemblFungi"/>
</dbReference>
<dbReference type="RefSeq" id="XP_001642340.1">
    <property type="nucleotide sequence ID" value="XM_001642290.1"/>
</dbReference>
<dbReference type="GO" id="GO:0030447">
    <property type="term" value="P:filamentous growth"/>
    <property type="evidence" value="ECO:0007669"/>
    <property type="project" value="EnsemblFungi"/>
</dbReference>
<dbReference type="EMBL" id="DS480559">
    <property type="protein sequence ID" value="EDO14482.1"/>
    <property type="molecule type" value="Genomic_DNA"/>
</dbReference>
<keyword evidence="3" id="KW-1185">Reference proteome</keyword>
<feature type="transmembrane region" description="Helical" evidence="1">
    <location>
        <begin position="20"/>
        <end position="39"/>
    </location>
</feature>
<evidence type="ECO:0000313" key="3">
    <source>
        <dbReference type="Proteomes" id="UP000000267"/>
    </source>
</evidence>
<dbReference type="PANTHER" id="PTHR28229:SF1">
    <property type="entry name" value="TRANSLOCATION PROTEIN SEC66"/>
    <property type="match status" value="1"/>
</dbReference>
<proteinExistence type="predicted"/>
<dbReference type="eggNOG" id="KOG4699">
    <property type="taxonomic scope" value="Eukaryota"/>
</dbReference>
<accession>A7TTC5</accession>
<organism evidence="3">
    <name type="scientific">Vanderwaltozyma polyspora (strain ATCC 22028 / DSM 70294 / BCRC 21397 / CBS 2163 / NBRC 10782 / NRRL Y-8283 / UCD 57-17)</name>
    <name type="common">Kluyveromyces polysporus</name>
    <dbReference type="NCBI Taxonomy" id="436907"/>
    <lineage>
        <taxon>Eukaryota</taxon>
        <taxon>Fungi</taxon>
        <taxon>Dikarya</taxon>
        <taxon>Ascomycota</taxon>
        <taxon>Saccharomycotina</taxon>
        <taxon>Saccharomycetes</taxon>
        <taxon>Saccharomycetales</taxon>
        <taxon>Saccharomycetaceae</taxon>
        <taxon>Vanderwaltozyma</taxon>
    </lineage>
</organism>
<dbReference type="FunCoup" id="A7TTC5">
    <property type="interactions" value="71"/>
</dbReference>
<keyword evidence="1" id="KW-1133">Transmembrane helix</keyword>
<dbReference type="KEGG" id="vpo:Kpol_242p5"/>
<dbReference type="InParanoid" id="A7TTC5"/>
<dbReference type="OrthoDB" id="73168at2759"/>
<dbReference type="HOGENOM" id="CLU_066294_1_1_1"/>